<protein>
    <recommendedName>
        <fullName evidence="8">RNA-dependent RNA polymerase</fullName>
        <ecNumber evidence="8">2.7.7.48</ecNumber>
    </recommendedName>
</protein>
<dbReference type="GO" id="GO:0003723">
    <property type="term" value="F:RNA binding"/>
    <property type="evidence" value="ECO:0007669"/>
    <property type="project" value="UniProtKB-KW"/>
</dbReference>
<keyword evidence="6" id="KW-0943">RNA-mediated gene silencing</keyword>
<accession>A0A4Y2EDC4</accession>
<dbReference type="Proteomes" id="UP000499080">
    <property type="component" value="Unassembled WGS sequence"/>
</dbReference>
<dbReference type="InterPro" id="IPR007855">
    <property type="entry name" value="RDRP"/>
</dbReference>
<reference evidence="12 13" key="1">
    <citation type="journal article" date="2019" name="Sci. Rep.">
        <title>Orb-weaving spider Araneus ventricosus genome elucidates the spidroin gene catalogue.</title>
        <authorList>
            <person name="Kono N."/>
            <person name="Nakamura H."/>
            <person name="Ohtoshi R."/>
            <person name="Moran D.A.P."/>
            <person name="Shinohara A."/>
            <person name="Yoshida Y."/>
            <person name="Fujiwara M."/>
            <person name="Mori M."/>
            <person name="Tomita M."/>
            <person name="Arakawa K."/>
        </authorList>
    </citation>
    <scope>NUCLEOTIDE SEQUENCE [LARGE SCALE GENOMIC DNA]</scope>
</reference>
<dbReference type="GO" id="GO:0030422">
    <property type="term" value="P:siRNA processing"/>
    <property type="evidence" value="ECO:0007669"/>
    <property type="project" value="TreeGrafter"/>
</dbReference>
<evidence type="ECO:0000256" key="2">
    <source>
        <dbReference type="ARBA" id="ARBA00022484"/>
    </source>
</evidence>
<dbReference type="PANTHER" id="PTHR23079:SF55">
    <property type="entry name" value="RNA-DIRECTED RNA POLYMERASE"/>
    <property type="match status" value="1"/>
</dbReference>
<dbReference type="GO" id="GO:0003968">
    <property type="term" value="F:RNA-directed RNA polymerase activity"/>
    <property type="evidence" value="ECO:0007669"/>
    <property type="project" value="UniProtKB-KW"/>
</dbReference>
<sequence length="1396" mass="161073">MTFLRFRVIFYPAPSKEQNRLLIEKIAWKCGFQVIFMEKVELGNKSDPISTKDLDCVLYVHVSDENTLCEESDFQYVILSEKWCQHTRSVEVGERPMLQFYHNRCFSSTSIPIQYGIRIENIHFGVYPKSGEFLSYAFLKLSEMASGDYFTANFAHDLKELEIVCSTRSKRKGLGAESKVLIIPYKHIRNVIVDVADCGTNQVNLFLDLEFPPLFYKREENYGNNLKSPKEKLSRTLPFGVSKNVINKSNVILLSFSKFLGYVELLSCLRRNCRNIPVQYIAVEVKCCAVPRLPDIHWPHFGCSYLMTALLNRSSTILEQDKNILERFEKVSTYCTENGDSLESALRSVLFIADSGRFVNYWDAIDLFYSYFVTENSEDDLKLAIPPKCRLIRRITLTPTKMFMWPADLMSENRILRNFDSDYIVRVSFRDDDLFSLNFRHYEKKVLNEVIKKCITNGLVIGSRVYKLLAWSSSQLREHGVTMYATDAHGRSASDIIRWTEMDPRTTMNIPKCLARIGQCFSQTENVCHVPLDENHIEFAEDINGGFNPITRESYCFSDGIGKISPKLVQEIEKATGEKNKSSAFQIRYAGCKGMLVIDPHLVDKDIVFRNSMLKYDCRGSEHTNLEIAKKSKPLALRLNRPLIAILNDLGVPNTVFLKLQEQMIRKLIDMLLDEQEAVNCLNFRSNFRKFQFTQLSKSGVALTVEPFFRTFLLSLHKHFIDDIKRKASIEIDPDYGRNMFGVLDETGKLKYGQVFIQYSRNISYNESTPEDTKILEGTVMVTKCPCVHPADVRKFTAVDIPELHHIVDCIVFPQKGPRPHSNEMAGSDLDGDEYAVIWMKELFFNGENTGAPNYHKPPEKNFINVETFLKDSNTQEVANFFMKYVENDAIGKIAYAHLAFADKHSVFHPICLKIAEKHSFAVDFAKTGYFKRLEDDENPDEFPDFMDKFWKKKYKSKKVLGKMFRISKDFESENDVSSLEYSDIQVDSSLCVDGWEDYEESAVSSRNAYNRVLKIILDTYGISHETEAFGGSFLKLHERFRERRDRADIAKIVNRWLVELIKITRRQFFEFASEGVQSGIKLDEYLKKASAWYMVTYRKKCPEFLSFPWTVSDVLANIRILKYEKISQSLTPRIPLIEKIDASITQISQCEFLQNLPVLTICWLDQMQFTCDRSIVERAISVLTKWAEEEHILSYGYSSSDTITYNTFISHILSTAMSYGYLSNPQGIECPEPSSAAFCICFFTYLRRLRFMSKMDIKRLFPATLQDIRVLVKRASTTLHNIALTGKFQVLSHNSYVSPYKKATDNIEMQPVSIDSSILGTSPIPKYVFDYASMVLVNYCKVDTVSMRENHLRRKIIVAAKGKAPALQRLKDILNKSENYLKKFFAFSQCLRFHY</sequence>
<evidence type="ECO:0000256" key="8">
    <source>
        <dbReference type="RuleBase" id="RU363098"/>
    </source>
</evidence>
<dbReference type="Pfam" id="PF05183">
    <property type="entry name" value="RdRP"/>
    <property type="match status" value="1"/>
</dbReference>
<dbReference type="InterPro" id="IPR058752">
    <property type="entry name" value="RDRP_C_head"/>
</dbReference>
<keyword evidence="13" id="KW-1185">Reference proteome</keyword>
<comment type="similarity">
    <text evidence="1 8">Belongs to the RdRP family.</text>
</comment>
<name>A0A4Y2EDC4_ARAVE</name>
<dbReference type="Pfam" id="PF25359">
    <property type="entry name" value="PH_met_RdRP"/>
    <property type="match status" value="1"/>
</dbReference>
<feature type="domain" description="PH-like" evidence="10">
    <location>
        <begin position="113"/>
        <end position="271"/>
    </location>
</feature>
<evidence type="ECO:0000259" key="9">
    <source>
        <dbReference type="Pfam" id="PF05183"/>
    </source>
</evidence>
<feature type="domain" description="RDRP core" evidence="9">
    <location>
        <begin position="397"/>
        <end position="966"/>
    </location>
</feature>
<comment type="caution">
    <text evidence="12">The sequence shown here is derived from an EMBL/GenBank/DDBJ whole genome shotgun (WGS) entry which is preliminary data.</text>
</comment>
<dbReference type="Pfam" id="PF26253">
    <property type="entry name" value="RdRP_head"/>
    <property type="match status" value="1"/>
</dbReference>
<comment type="catalytic activity">
    <reaction evidence="7 8">
        <text>RNA(n) + a ribonucleoside 5'-triphosphate = RNA(n+1) + diphosphate</text>
        <dbReference type="Rhea" id="RHEA:21248"/>
        <dbReference type="Rhea" id="RHEA-COMP:14527"/>
        <dbReference type="Rhea" id="RHEA-COMP:17342"/>
        <dbReference type="ChEBI" id="CHEBI:33019"/>
        <dbReference type="ChEBI" id="CHEBI:61557"/>
        <dbReference type="ChEBI" id="CHEBI:140395"/>
        <dbReference type="EC" id="2.7.7.48"/>
    </reaction>
</comment>
<keyword evidence="2 8" id="KW-0696">RNA-directed RNA polymerase</keyword>
<evidence type="ECO:0000256" key="6">
    <source>
        <dbReference type="ARBA" id="ARBA00023158"/>
    </source>
</evidence>
<dbReference type="InterPro" id="IPR057493">
    <property type="entry name" value="PH_RdRP-assoc"/>
</dbReference>
<evidence type="ECO:0000256" key="4">
    <source>
        <dbReference type="ARBA" id="ARBA00022695"/>
    </source>
</evidence>
<evidence type="ECO:0000313" key="12">
    <source>
        <dbReference type="EMBL" id="GBM25845.1"/>
    </source>
</evidence>
<evidence type="ECO:0000256" key="1">
    <source>
        <dbReference type="ARBA" id="ARBA00005762"/>
    </source>
</evidence>
<evidence type="ECO:0000259" key="11">
    <source>
        <dbReference type="Pfam" id="PF26253"/>
    </source>
</evidence>
<dbReference type="GO" id="GO:0031380">
    <property type="term" value="C:nuclear RNA-directed RNA polymerase complex"/>
    <property type="evidence" value="ECO:0007669"/>
    <property type="project" value="TreeGrafter"/>
</dbReference>
<evidence type="ECO:0000259" key="10">
    <source>
        <dbReference type="Pfam" id="PF25359"/>
    </source>
</evidence>
<dbReference type="EC" id="2.7.7.48" evidence="8"/>
<keyword evidence="4 8" id="KW-0548">Nucleotidyltransferase</keyword>
<keyword evidence="3 8" id="KW-0808">Transferase</keyword>
<dbReference type="PANTHER" id="PTHR23079">
    <property type="entry name" value="RNA-DEPENDENT RNA POLYMERASE"/>
    <property type="match status" value="1"/>
</dbReference>
<gene>
    <name evidence="12" type="primary">RDR1_10</name>
    <name evidence="12" type="ORF">AVEN_151321_1</name>
</gene>
<organism evidence="12 13">
    <name type="scientific">Araneus ventricosus</name>
    <name type="common">Orbweaver spider</name>
    <name type="synonym">Epeira ventricosa</name>
    <dbReference type="NCBI Taxonomy" id="182803"/>
    <lineage>
        <taxon>Eukaryota</taxon>
        <taxon>Metazoa</taxon>
        <taxon>Ecdysozoa</taxon>
        <taxon>Arthropoda</taxon>
        <taxon>Chelicerata</taxon>
        <taxon>Arachnida</taxon>
        <taxon>Araneae</taxon>
        <taxon>Araneomorphae</taxon>
        <taxon>Entelegynae</taxon>
        <taxon>Araneoidea</taxon>
        <taxon>Araneidae</taxon>
        <taxon>Araneus</taxon>
    </lineage>
</organism>
<keyword evidence="5 8" id="KW-0694">RNA-binding</keyword>
<proteinExistence type="inferred from homology"/>
<evidence type="ECO:0000256" key="7">
    <source>
        <dbReference type="ARBA" id="ARBA00048744"/>
    </source>
</evidence>
<dbReference type="OrthoDB" id="6513042at2759"/>
<dbReference type="EMBL" id="BGPR01000548">
    <property type="protein sequence ID" value="GBM25845.1"/>
    <property type="molecule type" value="Genomic_DNA"/>
</dbReference>
<evidence type="ECO:0000256" key="5">
    <source>
        <dbReference type="ARBA" id="ARBA00022884"/>
    </source>
</evidence>
<evidence type="ECO:0000256" key="3">
    <source>
        <dbReference type="ARBA" id="ARBA00022679"/>
    </source>
</evidence>
<feature type="domain" description="RDRP C-terminal head" evidence="11">
    <location>
        <begin position="988"/>
        <end position="1123"/>
    </location>
</feature>
<evidence type="ECO:0000313" key="13">
    <source>
        <dbReference type="Proteomes" id="UP000499080"/>
    </source>
</evidence>
<dbReference type="InterPro" id="IPR057596">
    <property type="entry name" value="RDRP_core"/>
</dbReference>